<evidence type="ECO:0000259" key="2">
    <source>
        <dbReference type="Pfam" id="PF04218"/>
    </source>
</evidence>
<proteinExistence type="predicted"/>
<gene>
    <name evidence="3" type="ORF">QTO34_015181</name>
</gene>
<evidence type="ECO:0000313" key="4">
    <source>
        <dbReference type="Proteomes" id="UP001177744"/>
    </source>
</evidence>
<organism evidence="3 4">
    <name type="scientific">Cnephaeus nilssonii</name>
    <name type="common">Northern bat</name>
    <name type="synonym">Eptesicus nilssonii</name>
    <dbReference type="NCBI Taxonomy" id="3371016"/>
    <lineage>
        <taxon>Eukaryota</taxon>
        <taxon>Metazoa</taxon>
        <taxon>Chordata</taxon>
        <taxon>Craniata</taxon>
        <taxon>Vertebrata</taxon>
        <taxon>Euteleostomi</taxon>
        <taxon>Mammalia</taxon>
        <taxon>Eutheria</taxon>
        <taxon>Laurasiatheria</taxon>
        <taxon>Chiroptera</taxon>
        <taxon>Yangochiroptera</taxon>
        <taxon>Vespertilionidae</taxon>
        <taxon>Cnephaeus</taxon>
    </lineage>
</organism>
<protein>
    <recommendedName>
        <fullName evidence="2">HTH psq-type domain-containing protein</fullName>
    </recommendedName>
</protein>
<dbReference type="AlphaFoldDB" id="A0AA40I3M9"/>
<feature type="region of interest" description="Disordered" evidence="1">
    <location>
        <begin position="1"/>
        <end position="22"/>
    </location>
</feature>
<dbReference type="EMBL" id="JAULJE010000005">
    <property type="protein sequence ID" value="KAK1342416.1"/>
    <property type="molecule type" value="Genomic_DNA"/>
</dbReference>
<dbReference type="GO" id="GO:0003677">
    <property type="term" value="F:DNA binding"/>
    <property type="evidence" value="ECO:0007669"/>
    <property type="project" value="InterPro"/>
</dbReference>
<accession>A0AA40I3M9</accession>
<evidence type="ECO:0000313" key="3">
    <source>
        <dbReference type="EMBL" id="KAK1342416.1"/>
    </source>
</evidence>
<reference evidence="3" key="1">
    <citation type="submission" date="2023-06" db="EMBL/GenBank/DDBJ databases">
        <title>Reference genome for the Northern bat (Eptesicus nilssonii), a most northern bat species.</title>
        <authorList>
            <person name="Laine V.N."/>
            <person name="Pulliainen A.T."/>
            <person name="Lilley T.M."/>
        </authorList>
    </citation>
    <scope>NUCLEOTIDE SEQUENCE</scope>
    <source>
        <strain evidence="3">BLF_Eptnil</strain>
        <tissue evidence="3">Kidney</tissue>
    </source>
</reference>
<dbReference type="Proteomes" id="UP001177744">
    <property type="component" value="Unassembled WGS sequence"/>
</dbReference>
<name>A0AA40I3M9_CNENI</name>
<feature type="domain" description="HTH psq-type" evidence="2">
    <location>
        <begin position="76"/>
        <end position="104"/>
    </location>
</feature>
<evidence type="ECO:0000256" key="1">
    <source>
        <dbReference type="SAM" id="MobiDB-lite"/>
    </source>
</evidence>
<comment type="caution">
    <text evidence="3">The sequence shown here is derived from an EMBL/GenBank/DDBJ whole genome shotgun (WGS) entry which is preliminary data.</text>
</comment>
<sequence>MALAPLAPTTGSGPNHSVPSVGVSRAGTISAWEWQGTGGHSRRGRAGPLHLLRQNNVEIGPINNPIMTSKCPSKRKSCMFLTLNQKLELSKLSEESMSKAKLGKSPLTVQL</sequence>
<dbReference type="InterPro" id="IPR007889">
    <property type="entry name" value="HTH_Psq"/>
</dbReference>
<dbReference type="Pfam" id="PF04218">
    <property type="entry name" value="CENP-B_N"/>
    <property type="match status" value="1"/>
</dbReference>
<keyword evidence="4" id="KW-1185">Reference proteome</keyword>
<feature type="compositionally biased region" description="Polar residues" evidence="1">
    <location>
        <begin position="9"/>
        <end position="18"/>
    </location>
</feature>